<dbReference type="Gene3D" id="1.10.443.10">
    <property type="entry name" value="Intergrase catalytic core"/>
    <property type="match status" value="1"/>
</dbReference>
<dbReference type="Pfam" id="PF02899">
    <property type="entry name" value="Phage_int_SAM_1"/>
    <property type="match status" value="1"/>
</dbReference>
<dbReference type="Gene3D" id="1.10.150.130">
    <property type="match status" value="1"/>
</dbReference>
<evidence type="ECO:0008006" key="10">
    <source>
        <dbReference type="Google" id="ProtNLM"/>
    </source>
</evidence>
<sequence length="295" mass="34214">MPDISQLLKDYLDYLEIEKNRSPRTRENYERYLKTFFASEKIRGLSDLTLESVKNFRLFLARQKHIKKISQTYYIIALRNFLRFLSKKDYDTVAPDKIELPKIPQRQIEMIEFPDLERLLAAPKSDSLRGLRDKAILEMLFSTGLRLSELCGLDRYLDFNRGEITVRGKGEKLRLVFVSDTAKAAIKAYLAKRGDTLNDLFVSLNKKGEVIGRITPRAVQRLVNFYARKAGITRRLTPHGLRHLFATDLLMNGADLRSVQELLGHASVSTTQIYTHITNKHLKEIHQAFHGRHRK</sequence>
<feature type="domain" description="Core-binding (CB)" evidence="7">
    <location>
        <begin position="2"/>
        <end position="86"/>
    </location>
</feature>
<evidence type="ECO:0000256" key="4">
    <source>
        <dbReference type="ARBA" id="ARBA00023172"/>
    </source>
</evidence>
<dbReference type="AlphaFoldDB" id="A0A1G1ZU38"/>
<dbReference type="SUPFAM" id="SSF47823">
    <property type="entry name" value="lambda integrase-like, N-terminal domain"/>
    <property type="match status" value="1"/>
</dbReference>
<comment type="similarity">
    <text evidence="1">Belongs to the 'phage' integrase family.</text>
</comment>
<dbReference type="CDD" id="cd00798">
    <property type="entry name" value="INT_XerDC_C"/>
    <property type="match status" value="1"/>
</dbReference>
<keyword evidence="4" id="KW-0233">DNA recombination</keyword>
<keyword evidence="2" id="KW-0229">DNA integration</keyword>
<dbReference type="InterPro" id="IPR013762">
    <property type="entry name" value="Integrase-like_cat_sf"/>
</dbReference>
<evidence type="ECO:0000313" key="9">
    <source>
        <dbReference type="Proteomes" id="UP000176626"/>
    </source>
</evidence>
<dbReference type="PROSITE" id="PS51898">
    <property type="entry name" value="TYR_RECOMBINASE"/>
    <property type="match status" value="1"/>
</dbReference>
<gene>
    <name evidence="8" type="ORF">A2214_02040</name>
</gene>
<keyword evidence="3 5" id="KW-0238">DNA-binding</keyword>
<evidence type="ECO:0000256" key="3">
    <source>
        <dbReference type="ARBA" id="ARBA00023125"/>
    </source>
</evidence>
<dbReference type="InterPro" id="IPR010998">
    <property type="entry name" value="Integrase_recombinase_N"/>
</dbReference>
<evidence type="ECO:0000259" key="7">
    <source>
        <dbReference type="PROSITE" id="PS51900"/>
    </source>
</evidence>
<dbReference type="InterPro" id="IPR050090">
    <property type="entry name" value="Tyrosine_recombinase_XerCD"/>
</dbReference>
<dbReference type="Proteomes" id="UP000176626">
    <property type="component" value="Unassembled WGS sequence"/>
</dbReference>
<dbReference type="EMBL" id="MHJN01000040">
    <property type="protein sequence ID" value="OGY68001.1"/>
    <property type="molecule type" value="Genomic_DNA"/>
</dbReference>
<dbReference type="NCBIfam" id="NF040815">
    <property type="entry name" value="recomb_XerA_Arch"/>
    <property type="match status" value="1"/>
</dbReference>
<name>A0A1G1ZU38_9BACT</name>
<dbReference type="Pfam" id="PF00589">
    <property type="entry name" value="Phage_integrase"/>
    <property type="match status" value="1"/>
</dbReference>
<dbReference type="InterPro" id="IPR004107">
    <property type="entry name" value="Integrase_SAM-like_N"/>
</dbReference>
<feature type="domain" description="Tyr recombinase" evidence="6">
    <location>
        <begin position="106"/>
        <end position="287"/>
    </location>
</feature>
<comment type="caution">
    <text evidence="8">The sequence shown here is derived from an EMBL/GenBank/DDBJ whole genome shotgun (WGS) entry which is preliminary data.</text>
</comment>
<dbReference type="InterPro" id="IPR044068">
    <property type="entry name" value="CB"/>
</dbReference>
<evidence type="ECO:0000256" key="5">
    <source>
        <dbReference type="PROSITE-ProRule" id="PRU01248"/>
    </source>
</evidence>
<evidence type="ECO:0000256" key="1">
    <source>
        <dbReference type="ARBA" id="ARBA00008857"/>
    </source>
</evidence>
<protein>
    <recommendedName>
        <fullName evidence="10">Tyrosine recombinase XerC</fullName>
    </recommendedName>
</protein>
<organism evidence="8 9">
    <name type="scientific">Candidatus Harrisonbacteria bacterium RIFOXYA1_FULL_48_8</name>
    <dbReference type="NCBI Taxonomy" id="1798411"/>
    <lineage>
        <taxon>Bacteria</taxon>
        <taxon>Candidatus Harrisoniibacteriota</taxon>
    </lineage>
</organism>
<reference evidence="8 9" key="1">
    <citation type="journal article" date="2016" name="Nat. Commun.">
        <title>Thousands of microbial genomes shed light on interconnected biogeochemical processes in an aquifer system.</title>
        <authorList>
            <person name="Anantharaman K."/>
            <person name="Brown C.T."/>
            <person name="Hug L.A."/>
            <person name="Sharon I."/>
            <person name="Castelle C.J."/>
            <person name="Probst A.J."/>
            <person name="Thomas B.C."/>
            <person name="Singh A."/>
            <person name="Wilkins M.J."/>
            <person name="Karaoz U."/>
            <person name="Brodie E.L."/>
            <person name="Williams K.H."/>
            <person name="Hubbard S.S."/>
            <person name="Banfield J.F."/>
        </authorList>
    </citation>
    <scope>NUCLEOTIDE SEQUENCE [LARGE SCALE GENOMIC DNA]</scope>
</reference>
<accession>A0A1G1ZU38</accession>
<dbReference type="GO" id="GO:0003677">
    <property type="term" value="F:DNA binding"/>
    <property type="evidence" value="ECO:0007669"/>
    <property type="project" value="UniProtKB-UniRule"/>
</dbReference>
<dbReference type="InterPro" id="IPR002104">
    <property type="entry name" value="Integrase_catalytic"/>
</dbReference>
<dbReference type="InterPro" id="IPR011010">
    <property type="entry name" value="DNA_brk_join_enz"/>
</dbReference>
<evidence type="ECO:0000259" key="6">
    <source>
        <dbReference type="PROSITE" id="PS51898"/>
    </source>
</evidence>
<dbReference type="PANTHER" id="PTHR30349">
    <property type="entry name" value="PHAGE INTEGRASE-RELATED"/>
    <property type="match status" value="1"/>
</dbReference>
<dbReference type="PANTHER" id="PTHR30349:SF41">
    <property type="entry name" value="INTEGRASE_RECOMBINASE PROTEIN MJ0367-RELATED"/>
    <property type="match status" value="1"/>
</dbReference>
<dbReference type="GO" id="GO:0015074">
    <property type="term" value="P:DNA integration"/>
    <property type="evidence" value="ECO:0007669"/>
    <property type="project" value="UniProtKB-KW"/>
</dbReference>
<dbReference type="SUPFAM" id="SSF56349">
    <property type="entry name" value="DNA breaking-rejoining enzymes"/>
    <property type="match status" value="1"/>
</dbReference>
<evidence type="ECO:0000256" key="2">
    <source>
        <dbReference type="ARBA" id="ARBA00022908"/>
    </source>
</evidence>
<proteinExistence type="inferred from homology"/>
<dbReference type="GO" id="GO:0006310">
    <property type="term" value="P:DNA recombination"/>
    <property type="evidence" value="ECO:0007669"/>
    <property type="project" value="UniProtKB-KW"/>
</dbReference>
<evidence type="ECO:0000313" key="8">
    <source>
        <dbReference type="EMBL" id="OGY68001.1"/>
    </source>
</evidence>
<dbReference type="PROSITE" id="PS51900">
    <property type="entry name" value="CB"/>
    <property type="match status" value="1"/>
</dbReference>